<evidence type="ECO:0000313" key="1">
    <source>
        <dbReference type="EMBL" id="OGE71367.1"/>
    </source>
</evidence>
<dbReference type="STRING" id="1797794.A3H40_03685"/>
<sequence length="66" mass="6881">MLTKLIWDLSTPSFLAKFSRMDCVVIEGVVSLEELEGVGTVGLGEDMGVVVNSGVGVGLNGLAKNQ</sequence>
<evidence type="ECO:0000313" key="2">
    <source>
        <dbReference type="Proteomes" id="UP000177057"/>
    </source>
</evidence>
<dbReference type="Proteomes" id="UP000177057">
    <property type="component" value="Unassembled WGS sequence"/>
</dbReference>
<dbReference type="AlphaFoldDB" id="A0A1F5N163"/>
<dbReference type="EMBL" id="MFDV01000019">
    <property type="protein sequence ID" value="OGE71367.1"/>
    <property type="molecule type" value="Genomic_DNA"/>
</dbReference>
<organism evidence="1 2">
    <name type="scientific">Candidatus Daviesbacteria bacterium RIFCSPLOWO2_02_FULL_38_15</name>
    <dbReference type="NCBI Taxonomy" id="1797794"/>
    <lineage>
        <taxon>Bacteria</taxon>
        <taxon>Candidatus Daviesiibacteriota</taxon>
    </lineage>
</organism>
<protein>
    <submittedName>
        <fullName evidence="1">Uncharacterized protein</fullName>
    </submittedName>
</protein>
<gene>
    <name evidence="1" type="ORF">A3H40_03685</name>
</gene>
<comment type="caution">
    <text evidence="1">The sequence shown here is derived from an EMBL/GenBank/DDBJ whole genome shotgun (WGS) entry which is preliminary data.</text>
</comment>
<proteinExistence type="predicted"/>
<name>A0A1F5N163_9BACT</name>
<reference evidence="1 2" key="1">
    <citation type="journal article" date="2016" name="Nat. Commun.">
        <title>Thousands of microbial genomes shed light on interconnected biogeochemical processes in an aquifer system.</title>
        <authorList>
            <person name="Anantharaman K."/>
            <person name="Brown C.T."/>
            <person name="Hug L.A."/>
            <person name="Sharon I."/>
            <person name="Castelle C.J."/>
            <person name="Probst A.J."/>
            <person name="Thomas B.C."/>
            <person name="Singh A."/>
            <person name="Wilkins M.J."/>
            <person name="Karaoz U."/>
            <person name="Brodie E.L."/>
            <person name="Williams K.H."/>
            <person name="Hubbard S.S."/>
            <person name="Banfield J.F."/>
        </authorList>
    </citation>
    <scope>NUCLEOTIDE SEQUENCE [LARGE SCALE GENOMIC DNA]</scope>
</reference>
<accession>A0A1F5N163</accession>